<protein>
    <submittedName>
        <fullName evidence="5">G/U mismatch-specific uracil DNA glycosylase</fullName>
        <ecNumber evidence="5">3.2.2.28</ecNumber>
    </submittedName>
</protein>
<accession>A0A3B0YZI5</accession>
<evidence type="ECO:0000256" key="2">
    <source>
        <dbReference type="ARBA" id="ARBA00022801"/>
    </source>
</evidence>
<gene>
    <name evidence="5" type="ORF">MNBD_GAMMA13-1215</name>
</gene>
<dbReference type="SUPFAM" id="SSF52141">
    <property type="entry name" value="Uracil-DNA glycosylase-like"/>
    <property type="match status" value="1"/>
</dbReference>
<dbReference type="CDD" id="cd10028">
    <property type="entry name" value="UDG-F2_TDG_MUG"/>
    <property type="match status" value="1"/>
</dbReference>
<dbReference type="PANTHER" id="PTHR12159">
    <property type="entry name" value="G/T AND G/U MISMATCH-SPECIFIC DNA GLYCOSYLASE"/>
    <property type="match status" value="1"/>
</dbReference>
<dbReference type="InterPro" id="IPR005122">
    <property type="entry name" value="Uracil-DNA_glycosylase-like"/>
</dbReference>
<dbReference type="Pfam" id="PF03167">
    <property type="entry name" value="UDG"/>
    <property type="match status" value="1"/>
</dbReference>
<dbReference type="AlphaFoldDB" id="A0A3B0YZI5"/>
<dbReference type="GO" id="GO:0008263">
    <property type="term" value="F:pyrimidine-specific mismatch base pair DNA N-glycosylase activity"/>
    <property type="evidence" value="ECO:0007669"/>
    <property type="project" value="TreeGrafter"/>
</dbReference>
<dbReference type="EMBL" id="UOFK01000259">
    <property type="protein sequence ID" value="VAW81393.1"/>
    <property type="molecule type" value="Genomic_DNA"/>
</dbReference>
<organism evidence="5">
    <name type="scientific">hydrothermal vent metagenome</name>
    <dbReference type="NCBI Taxonomy" id="652676"/>
    <lineage>
        <taxon>unclassified sequences</taxon>
        <taxon>metagenomes</taxon>
        <taxon>ecological metagenomes</taxon>
    </lineage>
</organism>
<dbReference type="Gene3D" id="3.40.470.10">
    <property type="entry name" value="Uracil-DNA glycosylase-like domain"/>
    <property type="match status" value="1"/>
</dbReference>
<dbReference type="PANTHER" id="PTHR12159:SF9">
    <property type="entry name" value="G_T MISMATCH-SPECIFIC THYMINE DNA GLYCOSYLASE"/>
    <property type="match status" value="1"/>
</dbReference>
<dbReference type="InterPro" id="IPR036895">
    <property type="entry name" value="Uracil-DNA_glycosylase-like_sf"/>
</dbReference>
<feature type="domain" description="Uracil-DNA glycosylase-like" evidence="4">
    <location>
        <begin position="6"/>
        <end position="159"/>
    </location>
</feature>
<evidence type="ECO:0000259" key="4">
    <source>
        <dbReference type="Pfam" id="PF03167"/>
    </source>
</evidence>
<sequence>METLPDLLAPTMRVLSIGLNPSLPSVAAGFYFANPRNRFWKALNASRLLQSPVTPGPAAMQLLLQRERMGFTDIVKRPTRGVADLKAADYRVGAPRLRGVLENFQPAYAWFHGKVAYKQFVRHADLNSSEDVWGRQSLRLGTVRFFVTPNPSPANAAFSLDTLIDWFNALADEVY</sequence>
<keyword evidence="3" id="KW-0234">DNA repair</keyword>
<dbReference type="EC" id="3.2.2.28" evidence="5"/>
<keyword evidence="2 5" id="KW-0378">Hydrolase</keyword>
<evidence type="ECO:0000256" key="3">
    <source>
        <dbReference type="ARBA" id="ARBA00023204"/>
    </source>
</evidence>
<dbReference type="GO" id="GO:0004844">
    <property type="term" value="F:uracil DNA N-glycosylase activity"/>
    <property type="evidence" value="ECO:0007669"/>
    <property type="project" value="TreeGrafter"/>
</dbReference>
<keyword evidence="5" id="KW-0326">Glycosidase</keyword>
<dbReference type="InterPro" id="IPR015637">
    <property type="entry name" value="MUG/TDG"/>
</dbReference>
<evidence type="ECO:0000256" key="1">
    <source>
        <dbReference type="ARBA" id="ARBA00022763"/>
    </source>
</evidence>
<evidence type="ECO:0000313" key="5">
    <source>
        <dbReference type="EMBL" id="VAW81393.1"/>
    </source>
</evidence>
<keyword evidence="1" id="KW-0227">DNA damage</keyword>
<name>A0A3B0YZI5_9ZZZZ</name>
<dbReference type="GO" id="GO:0006285">
    <property type="term" value="P:base-excision repair, AP site formation"/>
    <property type="evidence" value="ECO:0007669"/>
    <property type="project" value="InterPro"/>
</dbReference>
<reference evidence="5" key="1">
    <citation type="submission" date="2018-06" db="EMBL/GenBank/DDBJ databases">
        <authorList>
            <person name="Zhirakovskaya E."/>
        </authorList>
    </citation>
    <scope>NUCLEOTIDE SEQUENCE</scope>
</reference>
<proteinExistence type="predicted"/>